<sequence length="256" mass="29358">MIDIHCHILPGVDDGAKNLAESIELAKQAHQEGITAIVATPHHHHPSFSNDGHSVIEAVEQLNHALKEHEIPVDILPAQEIRIHGEMTSQFETGDLLTYGGHQQYLLVEFPSSQVPRYTKQLFYELRMQDYIPIIAHPERNKVFIEKPDVLYEFVKDGALTQVTTSSVTGHFGKNIKKFSEQLIEFNLTHFIASDAHNLSERTFRMTEALNEVEKLFGYDYVMQLKENAELLIEGQFVYAEPPERIRTRKKWLGIF</sequence>
<keyword evidence="3 5" id="KW-0904">Protein phosphatase</keyword>
<dbReference type="InterPro" id="IPR016195">
    <property type="entry name" value="Pol/histidinol_Pase-like"/>
</dbReference>
<keyword evidence="7" id="KW-1185">Reference proteome</keyword>
<dbReference type="Gene3D" id="3.20.20.140">
    <property type="entry name" value="Metal-dependent hydrolases"/>
    <property type="match status" value="1"/>
</dbReference>
<dbReference type="EC" id="3.1.3.48" evidence="5"/>
<comment type="caution">
    <text evidence="6">The sequence shown here is derived from an EMBL/GenBank/DDBJ whole genome shotgun (WGS) entry which is preliminary data.</text>
</comment>
<dbReference type="GO" id="GO:0004725">
    <property type="term" value="F:protein tyrosine phosphatase activity"/>
    <property type="evidence" value="ECO:0007669"/>
    <property type="project" value="UniProtKB-UniRule"/>
</dbReference>
<dbReference type="PANTHER" id="PTHR39181">
    <property type="entry name" value="TYROSINE-PROTEIN PHOSPHATASE YWQE"/>
    <property type="match status" value="1"/>
</dbReference>
<evidence type="ECO:0000256" key="5">
    <source>
        <dbReference type="PIRNR" id="PIRNR016557"/>
    </source>
</evidence>
<dbReference type="GO" id="GO:0030145">
    <property type="term" value="F:manganese ion binding"/>
    <property type="evidence" value="ECO:0007669"/>
    <property type="project" value="UniProtKB-UniRule"/>
</dbReference>
<keyword evidence="2 5" id="KW-0378">Hydrolase</keyword>
<dbReference type="AlphaFoldDB" id="W4QI71"/>
<evidence type="ECO:0000313" key="7">
    <source>
        <dbReference type="Proteomes" id="UP000018895"/>
    </source>
</evidence>
<dbReference type="InterPro" id="IPR016667">
    <property type="entry name" value="Caps_polysacc_synth_CpsB/CapC"/>
</dbReference>
<accession>W4QI71</accession>
<gene>
    <name evidence="6" type="ORF">JCM9152_2804</name>
</gene>
<organism evidence="6 7">
    <name type="scientific">Halalkalibacter hemicellulosilyticusJCM 9152</name>
    <dbReference type="NCBI Taxonomy" id="1236971"/>
    <lineage>
        <taxon>Bacteria</taxon>
        <taxon>Bacillati</taxon>
        <taxon>Bacillota</taxon>
        <taxon>Bacilli</taxon>
        <taxon>Bacillales</taxon>
        <taxon>Bacillaceae</taxon>
        <taxon>Halalkalibacter</taxon>
    </lineage>
</organism>
<reference evidence="6" key="1">
    <citation type="journal article" date="2014" name="Genome Announc.">
        <title>Draft Genome Sequences of Three Alkaliphilic Bacillus Strains, Bacillus wakoensis JCM 9140T, Bacillus akibai JCM 9157T, and Bacillus hemicellulosilyticus JCM 9152T.</title>
        <authorList>
            <person name="Yuki M."/>
            <person name="Oshima K."/>
            <person name="Suda W."/>
            <person name="Oshida Y."/>
            <person name="Kitamura K."/>
            <person name="Iida T."/>
            <person name="Hattori M."/>
            <person name="Ohkuma M."/>
        </authorList>
    </citation>
    <scope>NUCLEOTIDE SEQUENCE [LARGE SCALE GENOMIC DNA]</scope>
    <source>
        <strain evidence="6">JCM 9152</strain>
    </source>
</reference>
<protein>
    <recommendedName>
        <fullName evidence="5">Tyrosine-protein phosphatase</fullName>
        <ecNumber evidence="5">3.1.3.48</ecNumber>
    </recommendedName>
</protein>
<dbReference type="STRING" id="1236971.JCM9152_2804"/>
<dbReference type="RefSeq" id="WP_035344795.1">
    <property type="nucleotide sequence ID" value="NZ_BAUU01000018.1"/>
</dbReference>
<comment type="similarity">
    <text evidence="1 5">Belongs to the metallo-dependent hydrolases superfamily. CpsB/CapC family.</text>
</comment>
<dbReference type="PANTHER" id="PTHR39181:SF1">
    <property type="entry name" value="TYROSINE-PROTEIN PHOSPHATASE YWQE"/>
    <property type="match status" value="1"/>
</dbReference>
<evidence type="ECO:0000256" key="1">
    <source>
        <dbReference type="ARBA" id="ARBA00005750"/>
    </source>
</evidence>
<evidence type="ECO:0000256" key="3">
    <source>
        <dbReference type="ARBA" id="ARBA00022912"/>
    </source>
</evidence>
<evidence type="ECO:0000313" key="6">
    <source>
        <dbReference type="EMBL" id="GAE31343.1"/>
    </source>
</evidence>
<comment type="catalytic activity">
    <reaction evidence="4 5">
        <text>O-phospho-L-tyrosyl-[protein] + H2O = L-tyrosyl-[protein] + phosphate</text>
        <dbReference type="Rhea" id="RHEA:10684"/>
        <dbReference type="Rhea" id="RHEA-COMP:10136"/>
        <dbReference type="Rhea" id="RHEA-COMP:20101"/>
        <dbReference type="ChEBI" id="CHEBI:15377"/>
        <dbReference type="ChEBI" id="CHEBI:43474"/>
        <dbReference type="ChEBI" id="CHEBI:46858"/>
        <dbReference type="ChEBI" id="CHEBI:61978"/>
        <dbReference type="EC" id="3.1.3.48"/>
    </reaction>
</comment>
<dbReference type="PIRSF" id="PIRSF016557">
    <property type="entry name" value="Caps_synth_CpsB"/>
    <property type="match status" value="1"/>
</dbReference>
<dbReference type="OrthoDB" id="9788539at2"/>
<proteinExistence type="inferred from homology"/>
<dbReference type="EMBL" id="BAUU01000018">
    <property type="protein sequence ID" value="GAE31343.1"/>
    <property type="molecule type" value="Genomic_DNA"/>
</dbReference>
<evidence type="ECO:0000256" key="2">
    <source>
        <dbReference type="ARBA" id="ARBA00022801"/>
    </source>
</evidence>
<dbReference type="SUPFAM" id="SSF89550">
    <property type="entry name" value="PHP domain-like"/>
    <property type="match status" value="1"/>
</dbReference>
<dbReference type="Proteomes" id="UP000018895">
    <property type="component" value="Unassembled WGS sequence"/>
</dbReference>
<evidence type="ECO:0000256" key="4">
    <source>
        <dbReference type="ARBA" id="ARBA00051722"/>
    </source>
</evidence>
<name>W4QI71_9BACI</name>
<dbReference type="Pfam" id="PF19567">
    <property type="entry name" value="CpsB_CapC"/>
    <property type="match status" value="1"/>
</dbReference>